<reference evidence="1" key="1">
    <citation type="submission" date="2023-11" db="EMBL/GenBank/DDBJ databases">
        <authorList>
            <person name="Poullet M."/>
        </authorList>
    </citation>
    <scope>NUCLEOTIDE SEQUENCE</scope>
    <source>
        <strain evidence="1">E1834</strain>
    </source>
</reference>
<accession>A0ACB0Z063</accession>
<proteinExistence type="predicted"/>
<keyword evidence="2" id="KW-1185">Reference proteome</keyword>
<evidence type="ECO:0000313" key="2">
    <source>
        <dbReference type="Proteomes" id="UP001497535"/>
    </source>
</evidence>
<comment type="caution">
    <text evidence="1">The sequence shown here is derived from an EMBL/GenBank/DDBJ whole genome shotgun (WGS) entry which is preliminary data.</text>
</comment>
<evidence type="ECO:0000313" key="1">
    <source>
        <dbReference type="EMBL" id="CAK5071079.1"/>
    </source>
</evidence>
<organism evidence="1 2">
    <name type="scientific">Meloidogyne enterolobii</name>
    <name type="common">Root-knot nematode worm</name>
    <name type="synonym">Meloidogyne mayaguensis</name>
    <dbReference type="NCBI Taxonomy" id="390850"/>
    <lineage>
        <taxon>Eukaryota</taxon>
        <taxon>Metazoa</taxon>
        <taxon>Ecdysozoa</taxon>
        <taxon>Nematoda</taxon>
        <taxon>Chromadorea</taxon>
        <taxon>Rhabditida</taxon>
        <taxon>Tylenchina</taxon>
        <taxon>Tylenchomorpha</taxon>
        <taxon>Tylenchoidea</taxon>
        <taxon>Meloidogynidae</taxon>
        <taxon>Meloidogyninae</taxon>
        <taxon>Meloidogyne</taxon>
    </lineage>
</organism>
<sequence length="63" mass="7499">MIKRRRRDVYSLLYEKLMVWSKIYFKRKILSNCKKDEVFCAQEDVINNGSEGSEVTLRVQPGE</sequence>
<name>A0ACB0Z063_MELEN</name>
<dbReference type="EMBL" id="CAVMJV010000022">
    <property type="protein sequence ID" value="CAK5071079.1"/>
    <property type="molecule type" value="Genomic_DNA"/>
</dbReference>
<gene>
    <name evidence="1" type="ORF">MENTE1834_LOCUS18802</name>
</gene>
<dbReference type="Proteomes" id="UP001497535">
    <property type="component" value="Unassembled WGS sequence"/>
</dbReference>
<protein>
    <submittedName>
        <fullName evidence="1">Uncharacterized protein</fullName>
    </submittedName>
</protein>